<reference evidence="1 2" key="1">
    <citation type="journal article" date="2012" name="J. Bacteriol.">
        <title>Complete genome sequence of the hyperthermophilic cellulolytic Crenarchaeon 'Thermogladius cellulolyticus' 1633.</title>
        <authorList>
            <person name="Mardanov A.V."/>
            <person name="Kochetkova T.V."/>
            <person name="Beletsky A.V."/>
            <person name="Bonch-Osmolovskaya E.A."/>
            <person name="Ravin N.V."/>
            <person name="Skryabin K.G."/>
        </authorList>
    </citation>
    <scope>NUCLEOTIDE SEQUENCE [LARGE SCALE GENOMIC DNA]</scope>
    <source>
        <strain evidence="2">DSM 22663 / VKM B-2946 / 1633</strain>
    </source>
</reference>
<protein>
    <submittedName>
        <fullName evidence="1">Uncharacterized protein</fullName>
    </submittedName>
</protein>
<organism evidence="1 2">
    <name type="scientific">Thermogladius calderae (strain DSM 22663 / VKM B-2946 / 1633)</name>
    <dbReference type="NCBI Taxonomy" id="1184251"/>
    <lineage>
        <taxon>Archaea</taxon>
        <taxon>Thermoproteota</taxon>
        <taxon>Thermoprotei</taxon>
        <taxon>Desulfurococcales</taxon>
        <taxon>Desulfurococcaceae</taxon>
        <taxon>Thermogladius</taxon>
    </lineage>
</organism>
<dbReference type="KEGG" id="thg:TCELL_0685"/>
<dbReference type="EMBL" id="CP003531">
    <property type="protein sequence ID" value="AFK51109.1"/>
    <property type="molecule type" value="Genomic_DNA"/>
</dbReference>
<dbReference type="InParanoid" id="I3TEC1"/>
<sequence length="107" mass="13082">MGIELPIPPEPEEIKRFIREHRMRLQSEPDIDLDSLAVWYLNRLPSYLWGVWKKDLEDRGYTWQRFVKILRYATSDVIEWALYDNLEWEDLVYRLIKLLERYAPIKG</sequence>
<dbReference type="GeneID" id="13012998"/>
<dbReference type="RefSeq" id="WP_014737359.1">
    <property type="nucleotide sequence ID" value="NC_017954.1"/>
</dbReference>
<dbReference type="eggNOG" id="arCOG07453">
    <property type="taxonomic scope" value="Archaea"/>
</dbReference>
<evidence type="ECO:0000313" key="2">
    <source>
        <dbReference type="Proteomes" id="UP000005270"/>
    </source>
</evidence>
<dbReference type="Proteomes" id="UP000005270">
    <property type="component" value="Chromosome"/>
</dbReference>
<dbReference type="STRING" id="1184251.TCELL_0685"/>
<dbReference type="HOGENOM" id="CLU_171558_0_0_2"/>
<dbReference type="AlphaFoldDB" id="I3TEC1"/>
<name>I3TEC1_THEC1</name>
<accession>I3TEC1</accession>
<evidence type="ECO:0000313" key="1">
    <source>
        <dbReference type="EMBL" id="AFK51109.1"/>
    </source>
</evidence>
<proteinExistence type="predicted"/>
<keyword evidence="2" id="KW-1185">Reference proteome</keyword>
<gene>
    <name evidence="1" type="ordered locus">TCELL_0685</name>
</gene>
<dbReference type="OrthoDB" id="101774at2157"/>